<accession>A0A1G8B3N5</accession>
<dbReference type="GO" id="GO:0019808">
    <property type="term" value="F:polyamine binding"/>
    <property type="evidence" value="ECO:0007669"/>
    <property type="project" value="InterPro"/>
</dbReference>
<proteinExistence type="predicted"/>
<dbReference type="PANTHER" id="PTHR30222:SF12">
    <property type="entry name" value="NORSPERMIDINE SENSOR"/>
    <property type="match status" value="1"/>
</dbReference>
<dbReference type="PRINTS" id="PR00909">
    <property type="entry name" value="SPERMDNBNDNG"/>
</dbReference>
<dbReference type="GO" id="GO:0042597">
    <property type="term" value="C:periplasmic space"/>
    <property type="evidence" value="ECO:0007669"/>
    <property type="project" value="UniProtKB-SubCell"/>
</dbReference>
<dbReference type="AlphaFoldDB" id="A0A1G8B3N5"/>
<comment type="subcellular location">
    <subcellularLocation>
        <location evidence="1">Periplasm</location>
    </subcellularLocation>
</comment>
<dbReference type="STRING" id="861298.SAMN04488136_112110"/>
<dbReference type="InterPro" id="IPR001188">
    <property type="entry name" value="Sperm_putr-bd"/>
</dbReference>
<protein>
    <submittedName>
        <fullName evidence="5">Spermidine/putrescine transport system substrate-binding protein</fullName>
    </submittedName>
</protein>
<organism evidence="5 6">
    <name type="scientific">Vibrio xiamenensis</name>
    <dbReference type="NCBI Taxonomy" id="861298"/>
    <lineage>
        <taxon>Bacteria</taxon>
        <taxon>Pseudomonadati</taxon>
        <taxon>Pseudomonadota</taxon>
        <taxon>Gammaproteobacteria</taxon>
        <taxon>Vibrionales</taxon>
        <taxon>Vibrionaceae</taxon>
        <taxon>Vibrio</taxon>
    </lineage>
</organism>
<keyword evidence="6" id="KW-1185">Reference proteome</keyword>
<evidence type="ECO:0000256" key="1">
    <source>
        <dbReference type="ARBA" id="ARBA00004418"/>
    </source>
</evidence>
<dbReference type="GO" id="GO:0015846">
    <property type="term" value="P:polyamine transport"/>
    <property type="evidence" value="ECO:0007669"/>
    <property type="project" value="InterPro"/>
</dbReference>
<evidence type="ECO:0000256" key="3">
    <source>
        <dbReference type="ARBA" id="ARBA00022729"/>
    </source>
</evidence>
<dbReference type="PANTHER" id="PTHR30222">
    <property type="entry name" value="SPERMIDINE/PUTRESCINE-BINDING PERIPLASMIC PROTEIN"/>
    <property type="match status" value="1"/>
</dbReference>
<sequence length="347" mass="39003">MRASFPVAICCLFSAFGRAEPPPINIYMWEDSLSPHVAHKWQTLNNQEIKISNFDNDDERNLLMMNSPQLPFDIIVLDNISAKLYGDLGAFDDLSTLQNTQNNAPKWNQACGRYAIPYFWGNVGITYRKDRISNPPQTWAEFLSPAPELRGHVGMITDTVETLLPALSSLGLSPITDNANDLHQAYSTMQAALPNIASFEYILSYVRSHADVEDISIAMAYSGDNYALNRYMDKPIWGYVVPKGEPYIWVDCMAINKHSKNKQQAKALLEYLSTPQVAAENAQYVRAATPNLSALKLMPDWYLNDSTLFPEQILTGHGLIDTGLSANNINLRAKIIHKLLKDHETQH</sequence>
<evidence type="ECO:0000256" key="4">
    <source>
        <dbReference type="ARBA" id="ARBA00022764"/>
    </source>
</evidence>
<dbReference type="Pfam" id="PF13416">
    <property type="entry name" value="SBP_bac_8"/>
    <property type="match status" value="1"/>
</dbReference>
<dbReference type="Proteomes" id="UP000198854">
    <property type="component" value="Unassembled WGS sequence"/>
</dbReference>
<name>A0A1G8B3N5_9VIBR</name>
<reference evidence="6" key="1">
    <citation type="submission" date="2016-10" db="EMBL/GenBank/DDBJ databases">
        <authorList>
            <person name="Varghese N."/>
            <person name="Submissions S."/>
        </authorList>
    </citation>
    <scope>NUCLEOTIDE SEQUENCE [LARGE SCALE GENOMIC DNA]</scope>
    <source>
        <strain evidence="6">CGMCC 1.10228</strain>
    </source>
</reference>
<keyword evidence="3" id="KW-0732">Signal</keyword>
<dbReference type="Gene3D" id="3.40.190.10">
    <property type="entry name" value="Periplasmic binding protein-like II"/>
    <property type="match status" value="2"/>
</dbReference>
<dbReference type="EMBL" id="FNDD01000012">
    <property type="protein sequence ID" value="SDH27643.1"/>
    <property type="molecule type" value="Genomic_DNA"/>
</dbReference>
<dbReference type="SUPFAM" id="SSF53850">
    <property type="entry name" value="Periplasmic binding protein-like II"/>
    <property type="match status" value="1"/>
</dbReference>
<keyword evidence="4" id="KW-0574">Periplasm</keyword>
<dbReference type="InterPro" id="IPR006059">
    <property type="entry name" value="SBP"/>
</dbReference>
<gene>
    <name evidence="5" type="ORF">SAMN04488136_112110</name>
</gene>
<evidence type="ECO:0000313" key="5">
    <source>
        <dbReference type="EMBL" id="SDH27643.1"/>
    </source>
</evidence>
<dbReference type="CDD" id="cd13590">
    <property type="entry name" value="PBP2_PotD_PotF_like"/>
    <property type="match status" value="1"/>
</dbReference>
<keyword evidence="2" id="KW-0813">Transport</keyword>
<evidence type="ECO:0000256" key="2">
    <source>
        <dbReference type="ARBA" id="ARBA00022448"/>
    </source>
</evidence>
<evidence type="ECO:0000313" key="6">
    <source>
        <dbReference type="Proteomes" id="UP000198854"/>
    </source>
</evidence>